<gene>
    <name evidence="2" type="ORF">H010_16424</name>
</gene>
<comment type="caution">
    <text evidence="2">The sequence shown here is derived from an EMBL/GenBank/DDBJ whole genome shotgun (WGS) entry which is preliminary data.</text>
</comment>
<organism evidence="2 3">
    <name type="scientific">Hydrogenophaga taeniospiralis CCUG 15921</name>
    <dbReference type="NCBI Taxonomy" id="1281780"/>
    <lineage>
        <taxon>Bacteria</taxon>
        <taxon>Pseudomonadati</taxon>
        <taxon>Pseudomonadota</taxon>
        <taxon>Betaproteobacteria</taxon>
        <taxon>Burkholderiales</taxon>
        <taxon>Comamonadaceae</taxon>
        <taxon>Hydrogenophaga</taxon>
    </lineage>
</organism>
<name>A0A9X4NS69_9BURK</name>
<protein>
    <submittedName>
        <fullName evidence="2">Uncharacterized protein</fullName>
    </submittedName>
</protein>
<dbReference type="EMBL" id="AOGK01000014">
    <property type="protein sequence ID" value="MDG5976855.1"/>
    <property type="molecule type" value="Genomic_DNA"/>
</dbReference>
<feature type="region of interest" description="Disordered" evidence="1">
    <location>
        <begin position="305"/>
        <end position="352"/>
    </location>
</feature>
<sequence>MRLGLLGFPEPDQLRLLAWAGQAQAGWPEWCGCDPHLADAWMIRGESVEVLGRDAVVIRHPHGGDERLALNRAEVDRPLAFATPLPEGFASAEFFESDDEKSVRQRLQRFEAWLRPLRSQFALGSLLVERMGQFKGGVIHVTHEGRLLAVIDLDRWQSGLFIPARPVDLAMAEWVRRPPGAADIPSSFIRLPLHRVMWTYAVRTLRDVLPARYRERTMYLRRVPRVPARWFDEVHLTLMRELMVRPAAFNDLCRRTGVAEKELAHHLASLYHAGGLTTDADSARRAEPAARRALVALHFDQADPNPEALLRTGHSDQSDPLVPPSSILREMPHSPLRTVAGKSAGPLVPDPG</sequence>
<evidence type="ECO:0000313" key="2">
    <source>
        <dbReference type="EMBL" id="MDG5976855.1"/>
    </source>
</evidence>
<evidence type="ECO:0000256" key="1">
    <source>
        <dbReference type="SAM" id="MobiDB-lite"/>
    </source>
</evidence>
<keyword evidence="3" id="KW-1185">Reference proteome</keyword>
<reference evidence="2" key="1">
    <citation type="submission" date="2013-01" db="EMBL/GenBank/DDBJ databases">
        <title>Genome draft of Hydrogenophaga taeniospiralis 2K1.</title>
        <authorList>
            <person name="Gomila M."/>
            <person name="Lalucat J."/>
        </authorList>
    </citation>
    <scope>NUCLEOTIDE SEQUENCE</scope>
    <source>
        <strain evidence="2">CCUG 15921</strain>
    </source>
</reference>
<accession>A0A9X4NS69</accession>
<evidence type="ECO:0000313" key="3">
    <source>
        <dbReference type="Proteomes" id="UP001152876"/>
    </source>
</evidence>
<dbReference type="Proteomes" id="UP001152876">
    <property type="component" value="Unassembled WGS sequence"/>
</dbReference>
<dbReference type="AlphaFoldDB" id="A0A9X4NS69"/>
<proteinExistence type="predicted"/>